<comment type="catalytic activity">
    <reaction evidence="5">
        <text>ATP + H2O = ADP + phosphate + H(+)</text>
        <dbReference type="Rhea" id="RHEA:13065"/>
        <dbReference type="ChEBI" id="CHEBI:15377"/>
        <dbReference type="ChEBI" id="CHEBI:15378"/>
        <dbReference type="ChEBI" id="CHEBI:30616"/>
        <dbReference type="ChEBI" id="CHEBI:43474"/>
        <dbReference type="ChEBI" id="CHEBI:456216"/>
        <dbReference type="EC" id="3.6.4.13"/>
    </reaction>
</comment>
<dbReference type="PROSITE" id="PS51194">
    <property type="entry name" value="HELICASE_CTER"/>
    <property type="match status" value="1"/>
</dbReference>
<dbReference type="EMBL" id="JACMSC010000003">
    <property type="protein sequence ID" value="KAG6528860.1"/>
    <property type="molecule type" value="Genomic_DNA"/>
</dbReference>
<evidence type="ECO:0000259" key="6">
    <source>
        <dbReference type="PROSITE" id="PS51194"/>
    </source>
</evidence>
<evidence type="ECO:0000256" key="5">
    <source>
        <dbReference type="RuleBase" id="RU365068"/>
    </source>
</evidence>
<dbReference type="GO" id="GO:0005524">
    <property type="term" value="F:ATP binding"/>
    <property type="evidence" value="ECO:0007669"/>
    <property type="project" value="UniProtKB-UniRule"/>
</dbReference>
<dbReference type="GO" id="GO:0003724">
    <property type="term" value="F:RNA helicase activity"/>
    <property type="evidence" value="ECO:0007669"/>
    <property type="project" value="UniProtKB-EC"/>
</dbReference>
<dbReference type="InterPro" id="IPR027417">
    <property type="entry name" value="P-loop_NTPase"/>
</dbReference>
<proteinExistence type="inferred from homology"/>
<dbReference type="EC" id="3.6.4.13" evidence="5"/>
<evidence type="ECO:0000256" key="4">
    <source>
        <dbReference type="ARBA" id="ARBA00022884"/>
    </source>
</evidence>
<dbReference type="GO" id="GO:0016787">
    <property type="term" value="F:hydrolase activity"/>
    <property type="evidence" value="ECO:0007669"/>
    <property type="project" value="UniProtKB-KW"/>
</dbReference>
<comment type="similarity">
    <text evidence="5">Belongs to the DEAD box helicase family.</text>
</comment>
<dbReference type="Gene3D" id="3.40.50.300">
    <property type="entry name" value="P-loop containing nucleotide triphosphate hydrolases"/>
    <property type="match status" value="1"/>
</dbReference>
<evidence type="ECO:0000313" key="8">
    <source>
        <dbReference type="Proteomes" id="UP000734854"/>
    </source>
</evidence>
<dbReference type="GO" id="GO:0003723">
    <property type="term" value="F:RNA binding"/>
    <property type="evidence" value="ECO:0007669"/>
    <property type="project" value="UniProtKB-UniRule"/>
</dbReference>
<keyword evidence="2 5" id="KW-0378">Hydrolase</keyword>
<gene>
    <name evidence="7" type="ORF">ZIOFF_011052</name>
</gene>
<organism evidence="7 8">
    <name type="scientific">Zingiber officinale</name>
    <name type="common">Ginger</name>
    <name type="synonym">Amomum zingiber</name>
    <dbReference type="NCBI Taxonomy" id="94328"/>
    <lineage>
        <taxon>Eukaryota</taxon>
        <taxon>Viridiplantae</taxon>
        <taxon>Streptophyta</taxon>
        <taxon>Embryophyta</taxon>
        <taxon>Tracheophyta</taxon>
        <taxon>Spermatophyta</taxon>
        <taxon>Magnoliopsida</taxon>
        <taxon>Liliopsida</taxon>
        <taxon>Zingiberales</taxon>
        <taxon>Zingiberaceae</taxon>
        <taxon>Zingiber</taxon>
    </lineage>
</organism>
<name>A0A8J5LPS5_ZINOF</name>
<dbReference type="CDD" id="cd18787">
    <property type="entry name" value="SF2_C_DEAD"/>
    <property type="match status" value="1"/>
</dbReference>
<comment type="domain">
    <text evidence="5">The Q motif is unique to and characteristic of the DEAD box family of RNA helicases and controls ATP binding and hydrolysis.</text>
</comment>
<keyword evidence="1 5" id="KW-0547">Nucleotide-binding</keyword>
<dbReference type="InterPro" id="IPR001650">
    <property type="entry name" value="Helicase_C-like"/>
</dbReference>
<comment type="caution">
    <text evidence="7">The sequence shown here is derived from an EMBL/GenBank/DDBJ whole genome shotgun (WGS) entry which is preliminary data.</text>
</comment>
<dbReference type="SUPFAM" id="SSF52540">
    <property type="entry name" value="P-loop containing nucleoside triphosphate hydrolases"/>
    <property type="match status" value="1"/>
</dbReference>
<keyword evidence="4 5" id="KW-0694">RNA-binding</keyword>
<evidence type="ECO:0000256" key="3">
    <source>
        <dbReference type="ARBA" id="ARBA00022840"/>
    </source>
</evidence>
<dbReference type="Proteomes" id="UP000734854">
    <property type="component" value="Unassembled WGS sequence"/>
</dbReference>
<feature type="domain" description="Helicase C-terminal" evidence="6">
    <location>
        <begin position="191"/>
        <end position="298"/>
    </location>
</feature>
<comment type="function">
    <text evidence="5">RNA helicase.</text>
</comment>
<evidence type="ECO:0000313" key="7">
    <source>
        <dbReference type="EMBL" id="KAG6528860.1"/>
    </source>
</evidence>
<dbReference type="Pfam" id="PF00271">
    <property type="entry name" value="Helicase_C"/>
    <property type="match status" value="1"/>
</dbReference>
<dbReference type="SMART" id="SM00490">
    <property type="entry name" value="HELICc"/>
    <property type="match status" value="1"/>
</dbReference>
<evidence type="ECO:0000256" key="2">
    <source>
        <dbReference type="ARBA" id="ARBA00022801"/>
    </source>
</evidence>
<sequence length="298" mass="33545">MLSSLSLTAHCTLPYAITHQRTTVGDVVIVVIDAHHNNKLFSFATNHCWLRPFTTTSSNKIVSCGGPRGLWWCGGIYTIPNQEDCALGLLGVGIRLLLSKVLWDIHAKADTQWVKWINKERAGCHHLSSSEAKANPAILCNTNKVKDLARLSLKNPEYISVHDKSVTATPEQLTQFTFIVPLGQKLSMLWSFIKANLKLKILVFLTSCKPVKFVFEAFRKLRPGIPLKCLHGWMKQNARMLTYLQFCEETSVLFSTDVASHGLNYSAVDWVIQANCPEDIATYIHKVGCTARFKIRRF</sequence>
<protein>
    <recommendedName>
        <fullName evidence="5">ATP-dependent RNA helicase</fullName>
        <ecNumber evidence="5">3.6.4.13</ecNumber>
    </recommendedName>
</protein>
<keyword evidence="5" id="KW-0347">Helicase</keyword>
<keyword evidence="8" id="KW-1185">Reference proteome</keyword>
<keyword evidence="3 5" id="KW-0067">ATP-binding</keyword>
<dbReference type="PANTHER" id="PTHR24031">
    <property type="entry name" value="RNA HELICASE"/>
    <property type="match status" value="1"/>
</dbReference>
<accession>A0A8J5LPS5</accession>
<reference evidence="7 8" key="1">
    <citation type="submission" date="2020-08" db="EMBL/GenBank/DDBJ databases">
        <title>Plant Genome Project.</title>
        <authorList>
            <person name="Zhang R.-G."/>
        </authorList>
    </citation>
    <scope>NUCLEOTIDE SEQUENCE [LARGE SCALE GENOMIC DNA]</scope>
    <source>
        <tissue evidence="7">Rhizome</tissue>
    </source>
</reference>
<evidence type="ECO:0000256" key="1">
    <source>
        <dbReference type="ARBA" id="ARBA00022741"/>
    </source>
</evidence>
<dbReference type="AlphaFoldDB" id="A0A8J5LPS5"/>